<reference evidence="1 2" key="1">
    <citation type="submission" date="2020-08" db="EMBL/GenBank/DDBJ databases">
        <title>Genomic Encyclopedia of Type Strains, Phase IV (KMG-IV): sequencing the most valuable type-strain genomes for metagenomic binning, comparative biology and taxonomic classification.</title>
        <authorList>
            <person name="Goeker M."/>
        </authorList>
    </citation>
    <scope>NUCLEOTIDE SEQUENCE [LARGE SCALE GENOMIC DNA]</scope>
    <source>
        <strain evidence="1 2">DSM 105481</strain>
    </source>
</reference>
<evidence type="ECO:0000313" key="2">
    <source>
        <dbReference type="Proteomes" id="UP000626697"/>
    </source>
</evidence>
<protein>
    <recommendedName>
        <fullName evidence="3">Macro domain-containing protein</fullName>
    </recommendedName>
</protein>
<name>A0ABR6CKN0_9BACI</name>
<evidence type="ECO:0000313" key="1">
    <source>
        <dbReference type="EMBL" id="MBA9025613.1"/>
    </source>
</evidence>
<gene>
    <name evidence="1" type="ORF">HNP81_000896</name>
</gene>
<sequence length="118" mass="13164">MGSQKYIQKGEKEFVNGVTRAVMECDVSNNHYLLNASGVLTYIVSSRNPRVRLQVNSETKVLCVFSKGLIRDFHEKASGTDDLAKQWIKRAVRDVIAHGKDVPRIVYPALTGSKTPTD</sequence>
<organism evidence="1 2">
    <name type="scientific">Peribacillus huizhouensis</name>
    <dbReference type="NCBI Taxonomy" id="1501239"/>
    <lineage>
        <taxon>Bacteria</taxon>
        <taxon>Bacillati</taxon>
        <taxon>Bacillota</taxon>
        <taxon>Bacilli</taxon>
        <taxon>Bacillales</taxon>
        <taxon>Bacillaceae</taxon>
        <taxon>Peribacillus</taxon>
    </lineage>
</organism>
<dbReference type="EMBL" id="JACJHX010000002">
    <property type="protein sequence ID" value="MBA9025613.1"/>
    <property type="molecule type" value="Genomic_DNA"/>
</dbReference>
<proteinExistence type="predicted"/>
<comment type="caution">
    <text evidence="1">The sequence shown here is derived from an EMBL/GenBank/DDBJ whole genome shotgun (WGS) entry which is preliminary data.</text>
</comment>
<dbReference type="Proteomes" id="UP000626697">
    <property type="component" value="Unassembled WGS sequence"/>
</dbReference>
<accession>A0ABR6CKN0</accession>
<dbReference type="RefSeq" id="WP_182501685.1">
    <property type="nucleotide sequence ID" value="NZ_JACJHX010000002.1"/>
</dbReference>
<evidence type="ECO:0008006" key="3">
    <source>
        <dbReference type="Google" id="ProtNLM"/>
    </source>
</evidence>
<keyword evidence="2" id="KW-1185">Reference proteome</keyword>